<dbReference type="PANTHER" id="PTHR30540">
    <property type="entry name" value="OSMOTIC STRESS POTASSIUM TRANSPORTER"/>
    <property type="match status" value="1"/>
</dbReference>
<comment type="similarity">
    <text evidence="2 10">Belongs to the HAK/KUP transporter (TC 2.A.72.3) family.</text>
</comment>
<feature type="transmembrane region" description="Helical" evidence="10">
    <location>
        <begin position="147"/>
        <end position="173"/>
    </location>
</feature>
<comment type="caution">
    <text evidence="10">Lacks conserved residue(s) required for the propagation of feature annotation.</text>
</comment>
<evidence type="ECO:0000256" key="10">
    <source>
        <dbReference type="RuleBase" id="RU321113"/>
    </source>
</evidence>
<keyword evidence="7 10" id="KW-1133">Transmembrane helix</keyword>
<evidence type="ECO:0000256" key="5">
    <source>
        <dbReference type="ARBA" id="ARBA00022692"/>
    </source>
</evidence>
<feature type="transmembrane region" description="Helical" evidence="10">
    <location>
        <begin position="235"/>
        <end position="260"/>
    </location>
</feature>
<feature type="transmembrane region" description="Helical" evidence="10">
    <location>
        <begin position="23"/>
        <end position="45"/>
    </location>
</feature>
<evidence type="ECO:0000259" key="12">
    <source>
        <dbReference type="Pfam" id="PF22776"/>
    </source>
</evidence>
<evidence type="ECO:0000313" key="13">
    <source>
        <dbReference type="EMBL" id="OIT40683.1"/>
    </source>
</evidence>
<dbReference type="KEGG" id="nau:109236489"/>
<keyword evidence="8 10" id="KW-0406">Ion transport</keyword>
<dbReference type="STRING" id="49451.A0A314LGI6"/>
<keyword evidence="6 10" id="KW-0630">Potassium</keyword>
<feature type="transmembrane region" description="Helical" evidence="10">
    <location>
        <begin position="65"/>
        <end position="83"/>
    </location>
</feature>
<evidence type="ECO:0000313" key="14">
    <source>
        <dbReference type="Proteomes" id="UP000187609"/>
    </source>
</evidence>
<dbReference type="Gramene" id="OIT40683">
    <property type="protein sequence ID" value="OIT40683"/>
    <property type="gene ID" value="A4A49_36051"/>
</dbReference>
<organism evidence="13 14">
    <name type="scientific">Nicotiana attenuata</name>
    <name type="common">Coyote tobacco</name>
    <dbReference type="NCBI Taxonomy" id="49451"/>
    <lineage>
        <taxon>Eukaryota</taxon>
        <taxon>Viridiplantae</taxon>
        <taxon>Streptophyta</taxon>
        <taxon>Embryophyta</taxon>
        <taxon>Tracheophyta</taxon>
        <taxon>Spermatophyta</taxon>
        <taxon>Magnoliopsida</taxon>
        <taxon>eudicotyledons</taxon>
        <taxon>Gunneridae</taxon>
        <taxon>Pentapetalae</taxon>
        <taxon>asterids</taxon>
        <taxon>lamiids</taxon>
        <taxon>Solanales</taxon>
        <taxon>Solanaceae</taxon>
        <taxon>Nicotianoideae</taxon>
        <taxon>Nicotianeae</taxon>
        <taxon>Nicotiana</taxon>
    </lineage>
</organism>
<dbReference type="AlphaFoldDB" id="A0A314LGI6"/>
<dbReference type="EMBL" id="MJEQ01000008">
    <property type="protein sequence ID" value="OIT40683.1"/>
    <property type="molecule type" value="Genomic_DNA"/>
</dbReference>
<reference evidence="13" key="1">
    <citation type="submission" date="2016-11" db="EMBL/GenBank/DDBJ databases">
        <title>The genome of Nicotiana attenuata.</title>
        <authorList>
            <person name="Xu S."/>
            <person name="Brockmoeller T."/>
            <person name="Gaquerel E."/>
            <person name="Navarro A."/>
            <person name="Kuhl H."/>
            <person name="Gase K."/>
            <person name="Ling Z."/>
            <person name="Zhou W."/>
            <person name="Kreitzer C."/>
            <person name="Stanke M."/>
            <person name="Tang H."/>
            <person name="Lyons E."/>
            <person name="Pandey P."/>
            <person name="Pandey S.P."/>
            <person name="Timmermann B."/>
            <person name="Baldwin I.T."/>
        </authorList>
    </citation>
    <scope>NUCLEOTIDE SEQUENCE [LARGE SCALE GENOMIC DNA]</scope>
    <source>
        <strain evidence="13">UT</strain>
    </source>
</reference>
<dbReference type="InterPro" id="IPR053951">
    <property type="entry name" value="K_trans_N"/>
</dbReference>
<dbReference type="Pfam" id="PF02705">
    <property type="entry name" value="K_trans"/>
    <property type="match status" value="1"/>
</dbReference>
<dbReference type="GeneID" id="109236489"/>
<dbReference type="GO" id="GO:0015079">
    <property type="term" value="F:potassium ion transmembrane transporter activity"/>
    <property type="evidence" value="ECO:0007669"/>
    <property type="project" value="UniProtKB-UniRule"/>
</dbReference>
<feature type="transmembrane region" description="Helical" evidence="10">
    <location>
        <begin position="488"/>
        <end position="509"/>
    </location>
</feature>
<sequence>MDPSLSSVSILYGSKKETWRRTILLSFQTLGVVYGRLSTTPLYAFGSIHPHNVKSDQQIYELFSFAFWTLTIIPLLKYAFIVLKADDGGEGGTFALYSLLCRHAKVGLLPSDKSATEIMHHEERTASKMKADSRARRVIEKHKSSHYLLLFLALLGSCMIICDGVFTPAISVLSATSTLRRSLSKLVYQFNSSENTRHSVDKYLTKYLPVPAACAILVSLFMLQRYGTNKISFIFAPIVVIWLMFISGMGLYNIICYPKILSAISPTYMFRFVKKIDITSWKLLSSIVLCIAGSEAMFADLGHFSKRSIKVTFVFLIYPALVLCYAGQAAFVSHHLGTSDDVAHLSESLPSIGLQHVFTVLSLFASLVGSQATITASFSIINQCQALGCFPRVKVIHTSDKIHGQVYIPDSNWILMVLSLAILIGFHDISALGNATGLAIICGMLVTTCLMSLVIALQWEKTVFLSAFFLLFFGSIEAIYLSSCFLNFFKGAWCLLVLSSIFMIIMISWHYGTVKKYKFDVENKVAVNWLTDLSPGLGVSRVPGIGFIYTDIVAGIPAFFSHFITNLPAFHEVLIFVSFKSLPVPHVSQNGRYLIGRIGHKEYKIYRCIVRYGYRDNVRDTDDFEDQIISSIGEFIAREDGDHETFTSPEGRMILLGSQVTEGNVLIAVPAGSDHSETAVSVADIETQRSPLLDPSPAASAKKKKVRFMLPPSSPKMNPSLRKELQELVDARESGTAYFIGQSHLSVRKGSNYMKQFLVMAYVFLDKNCREHPVALNIPHAALLEVGMVYTI</sequence>
<feature type="transmembrane region" description="Helical" evidence="10">
    <location>
        <begin position="207"/>
        <end position="223"/>
    </location>
</feature>
<feature type="transmembrane region" description="Helical" evidence="10">
    <location>
        <begin position="352"/>
        <end position="369"/>
    </location>
</feature>
<evidence type="ECO:0000256" key="9">
    <source>
        <dbReference type="ARBA" id="ARBA00023136"/>
    </source>
</evidence>
<keyword evidence="4 10" id="KW-0633">Potassium transport</keyword>
<feature type="domain" description="K+ potassium transporter C-terminal" evidence="12">
    <location>
        <begin position="547"/>
        <end position="792"/>
    </location>
</feature>
<gene>
    <name evidence="13" type="primary">POT2_1</name>
    <name evidence="13" type="ORF">A4A49_36051</name>
</gene>
<evidence type="ECO:0000256" key="1">
    <source>
        <dbReference type="ARBA" id="ARBA00004651"/>
    </source>
</evidence>
<comment type="function">
    <text evidence="10">Potassium transporter.</text>
</comment>
<keyword evidence="5 10" id="KW-0812">Transmembrane</keyword>
<feature type="transmembrane region" description="Helical" evidence="10">
    <location>
        <begin position="311"/>
        <end position="332"/>
    </location>
</feature>
<evidence type="ECO:0000256" key="7">
    <source>
        <dbReference type="ARBA" id="ARBA00022989"/>
    </source>
</evidence>
<accession>A0A314LGI6</accession>
<comment type="caution">
    <text evidence="13">The sequence shown here is derived from an EMBL/GenBank/DDBJ whole genome shotgun (WGS) entry which is preliminary data.</text>
</comment>
<evidence type="ECO:0000256" key="3">
    <source>
        <dbReference type="ARBA" id="ARBA00022448"/>
    </source>
</evidence>
<dbReference type="InterPro" id="IPR003855">
    <property type="entry name" value="K+_transporter"/>
</dbReference>
<dbReference type="GO" id="GO:0005886">
    <property type="term" value="C:plasma membrane"/>
    <property type="evidence" value="ECO:0007669"/>
    <property type="project" value="UniProtKB-SubCell"/>
</dbReference>
<proteinExistence type="inferred from homology"/>
<comment type="subcellular location">
    <subcellularLocation>
        <location evidence="1">Cell membrane</location>
        <topology evidence="1">Multi-pass membrane protein</topology>
    </subcellularLocation>
    <subcellularLocation>
        <location evidence="10">Membrane</location>
        <topology evidence="10">Multi-pass membrane protein</topology>
    </subcellularLocation>
</comment>
<keyword evidence="3" id="KW-0813">Transport</keyword>
<evidence type="ECO:0000256" key="8">
    <source>
        <dbReference type="ARBA" id="ARBA00023065"/>
    </source>
</evidence>
<feature type="transmembrane region" description="Helical" evidence="10">
    <location>
        <begin position="413"/>
        <end position="432"/>
    </location>
</feature>
<evidence type="ECO:0000259" key="11">
    <source>
        <dbReference type="Pfam" id="PF02705"/>
    </source>
</evidence>
<keyword evidence="9 10" id="KW-0472">Membrane</keyword>
<feature type="domain" description="K+ potassium transporter integral membrane" evidence="11">
    <location>
        <begin position="26"/>
        <end position="531"/>
    </location>
</feature>
<name>A0A314LGI6_NICAT</name>
<evidence type="ECO:0000256" key="6">
    <source>
        <dbReference type="ARBA" id="ARBA00022958"/>
    </source>
</evidence>
<feature type="transmembrane region" description="Helical" evidence="10">
    <location>
        <begin position="438"/>
        <end position="456"/>
    </location>
</feature>
<dbReference type="NCBIfam" id="TIGR00794">
    <property type="entry name" value="kup"/>
    <property type="match status" value="1"/>
</dbReference>
<dbReference type="Proteomes" id="UP000187609">
    <property type="component" value="Unassembled WGS sequence"/>
</dbReference>
<feature type="transmembrane region" description="Helical" evidence="10">
    <location>
        <begin position="463"/>
        <end position="482"/>
    </location>
</feature>
<keyword evidence="14" id="KW-1185">Reference proteome</keyword>
<evidence type="ECO:0000256" key="2">
    <source>
        <dbReference type="ARBA" id="ARBA00008440"/>
    </source>
</evidence>
<evidence type="ECO:0000256" key="4">
    <source>
        <dbReference type="ARBA" id="ARBA00022538"/>
    </source>
</evidence>
<dbReference type="PANTHER" id="PTHR30540:SF97">
    <property type="entry name" value="POTASSIUM TRANSPORTER"/>
    <property type="match status" value="1"/>
</dbReference>
<dbReference type="Pfam" id="PF22776">
    <property type="entry name" value="K_trans_C"/>
    <property type="match status" value="1"/>
</dbReference>
<protein>
    <recommendedName>
        <fullName evidence="10">Potassium transporter</fullName>
    </recommendedName>
</protein>
<dbReference type="OrthoDB" id="755086at2759"/>
<dbReference type="InterPro" id="IPR053952">
    <property type="entry name" value="K_trans_C"/>
</dbReference>